<keyword evidence="1" id="KW-0963">Cytoplasm</keyword>
<dbReference type="InterPro" id="IPR042203">
    <property type="entry name" value="Leu/Phe-tRNA_Trfase_C"/>
</dbReference>
<dbReference type="Gene3D" id="3.40.630.70">
    <property type="entry name" value="Leucyl/phenylalanyl-tRNA-protein transferase, C-terminal domain"/>
    <property type="match status" value="1"/>
</dbReference>
<evidence type="ECO:0000256" key="2">
    <source>
        <dbReference type="ARBA" id="ARBA00022679"/>
    </source>
</evidence>
<dbReference type="SUPFAM" id="SSF55729">
    <property type="entry name" value="Acyl-CoA N-acyltransferases (Nat)"/>
    <property type="match status" value="1"/>
</dbReference>
<gene>
    <name evidence="4" type="ORF">C1SCF055_LOCUS14608</name>
</gene>
<proteinExistence type="predicted"/>
<dbReference type="GO" id="GO:0030163">
    <property type="term" value="P:protein catabolic process"/>
    <property type="evidence" value="ECO:0007669"/>
    <property type="project" value="InterPro"/>
</dbReference>
<keyword evidence="2" id="KW-0808">Transferase</keyword>
<dbReference type="PANTHER" id="PTHR30098:SF2">
    <property type="entry name" value="LEUCYL_PHENYLALANYL-TRNA--PROTEIN TRANSFERASE"/>
    <property type="match status" value="1"/>
</dbReference>
<dbReference type="EMBL" id="CAMXCT020001155">
    <property type="protein sequence ID" value="CAL1140700.1"/>
    <property type="molecule type" value="Genomic_DNA"/>
</dbReference>
<dbReference type="InterPro" id="IPR016181">
    <property type="entry name" value="Acyl_CoA_acyltransferase"/>
</dbReference>
<dbReference type="EMBL" id="CAMXCT030001155">
    <property type="protein sequence ID" value="CAL4774637.1"/>
    <property type="molecule type" value="Genomic_DNA"/>
</dbReference>
<reference evidence="5 6" key="2">
    <citation type="submission" date="2024-05" db="EMBL/GenBank/DDBJ databases">
        <authorList>
            <person name="Chen Y."/>
            <person name="Shah S."/>
            <person name="Dougan E. K."/>
            <person name="Thang M."/>
            <person name="Chan C."/>
        </authorList>
    </citation>
    <scope>NUCLEOTIDE SEQUENCE [LARGE SCALE GENOMIC DNA]</scope>
</reference>
<dbReference type="GO" id="GO:0005737">
    <property type="term" value="C:cytoplasm"/>
    <property type="evidence" value="ECO:0007669"/>
    <property type="project" value="TreeGrafter"/>
</dbReference>
<dbReference type="GO" id="GO:0008914">
    <property type="term" value="F:leucyl-tRNA--protein transferase activity"/>
    <property type="evidence" value="ECO:0007669"/>
    <property type="project" value="InterPro"/>
</dbReference>
<keyword evidence="6" id="KW-1185">Reference proteome</keyword>
<protein>
    <submittedName>
        <fullName evidence="4">Uncharacterized protein</fullName>
    </submittedName>
</protein>
<keyword evidence="3" id="KW-0012">Acyltransferase</keyword>
<reference evidence="4" key="1">
    <citation type="submission" date="2022-10" db="EMBL/GenBank/DDBJ databases">
        <authorList>
            <person name="Chen Y."/>
            <person name="Dougan E. K."/>
            <person name="Chan C."/>
            <person name="Rhodes N."/>
            <person name="Thang M."/>
        </authorList>
    </citation>
    <scope>NUCLEOTIDE SEQUENCE</scope>
</reference>
<dbReference type="EMBL" id="CAMXCT010001155">
    <property type="protein sequence ID" value="CAI3987325.1"/>
    <property type="molecule type" value="Genomic_DNA"/>
</dbReference>
<sequence>MEDYFGACRAGVFQQEGFMASEEMVEHLLSAPVDSPTIPVEKTVVGRFRDGSPVRLSSFNYFLFDGTDKQIWDPIFLARLAYEGFFTITTGGSRERIPLPELQPYYGVLDWKNFNQAKPVKKALKRVKSEEGCPGCKYYLYCNRNLKLTYQGLNQYHKDQNGENWMTWKYLEAFKAASDNPKINFRLHSIELYDGPLPEAGTSSAVPNLVAGEIGYGIGKIYTSLSGFNVRGDDGVGWIQLSCLGKWLEYKKYSFWSLGHCYSPQMEYKRQLGHRIYTREEFLQRLKLERGPFRLSDDGHGHNSMLQTSGEACDMAAITAPSLQETFL</sequence>
<organism evidence="4">
    <name type="scientific">Cladocopium goreaui</name>
    <dbReference type="NCBI Taxonomy" id="2562237"/>
    <lineage>
        <taxon>Eukaryota</taxon>
        <taxon>Sar</taxon>
        <taxon>Alveolata</taxon>
        <taxon>Dinophyceae</taxon>
        <taxon>Suessiales</taxon>
        <taxon>Symbiodiniaceae</taxon>
        <taxon>Cladocopium</taxon>
    </lineage>
</organism>
<dbReference type="AlphaFoldDB" id="A0A9P1C9E8"/>
<comment type="caution">
    <text evidence="4">The sequence shown here is derived from an EMBL/GenBank/DDBJ whole genome shotgun (WGS) entry which is preliminary data.</text>
</comment>
<evidence type="ECO:0000313" key="4">
    <source>
        <dbReference type="EMBL" id="CAI3987325.1"/>
    </source>
</evidence>
<dbReference type="InterPro" id="IPR004616">
    <property type="entry name" value="Leu/Phe-tRNA_Trfase"/>
</dbReference>
<dbReference type="PANTHER" id="PTHR30098">
    <property type="entry name" value="LEUCYL/PHENYLALANYL-TRNA--PROTEIN TRANSFERASE"/>
    <property type="match status" value="1"/>
</dbReference>
<dbReference type="OrthoDB" id="2122564at2759"/>
<dbReference type="Proteomes" id="UP001152797">
    <property type="component" value="Unassembled WGS sequence"/>
</dbReference>
<evidence type="ECO:0000256" key="3">
    <source>
        <dbReference type="ARBA" id="ARBA00023315"/>
    </source>
</evidence>
<accession>A0A9P1C9E8</accession>
<evidence type="ECO:0000256" key="1">
    <source>
        <dbReference type="ARBA" id="ARBA00022490"/>
    </source>
</evidence>
<name>A0A9P1C9E8_9DINO</name>
<evidence type="ECO:0000313" key="5">
    <source>
        <dbReference type="EMBL" id="CAL4774637.1"/>
    </source>
</evidence>
<evidence type="ECO:0000313" key="6">
    <source>
        <dbReference type="Proteomes" id="UP001152797"/>
    </source>
</evidence>